<dbReference type="SUPFAM" id="SSF51206">
    <property type="entry name" value="cAMP-binding domain-like"/>
    <property type="match status" value="1"/>
</dbReference>
<dbReference type="CDD" id="cd00038">
    <property type="entry name" value="CAP_ED"/>
    <property type="match status" value="1"/>
</dbReference>
<dbReference type="SUPFAM" id="SSF141868">
    <property type="entry name" value="EAL domain-like"/>
    <property type="match status" value="1"/>
</dbReference>
<dbReference type="CDD" id="cd01948">
    <property type="entry name" value="EAL"/>
    <property type="match status" value="1"/>
</dbReference>
<dbReference type="Pfam" id="PF00563">
    <property type="entry name" value="EAL"/>
    <property type="match status" value="1"/>
</dbReference>
<dbReference type="InterPro" id="IPR000595">
    <property type="entry name" value="cNMP-bd_dom"/>
</dbReference>
<feature type="domain" description="Cyclic nucleotide-binding" evidence="1">
    <location>
        <begin position="1"/>
        <end position="107"/>
    </location>
</feature>
<name>A0A3B0VM58_9ZZZZ</name>
<dbReference type="InterPro" id="IPR050706">
    <property type="entry name" value="Cyclic-di-GMP_PDE-like"/>
</dbReference>
<dbReference type="InterPro" id="IPR035919">
    <property type="entry name" value="EAL_sf"/>
</dbReference>
<dbReference type="SMART" id="SM00052">
    <property type="entry name" value="EAL"/>
    <property type="match status" value="1"/>
</dbReference>
<evidence type="ECO:0000313" key="3">
    <source>
        <dbReference type="EMBL" id="VAW40152.1"/>
    </source>
</evidence>
<dbReference type="InterPro" id="IPR014710">
    <property type="entry name" value="RmlC-like_jellyroll"/>
</dbReference>
<accession>A0A3B0VM58</accession>
<evidence type="ECO:0000259" key="1">
    <source>
        <dbReference type="PROSITE" id="PS50042"/>
    </source>
</evidence>
<dbReference type="Gene3D" id="2.60.120.10">
    <property type="entry name" value="Jelly Rolls"/>
    <property type="match status" value="1"/>
</dbReference>
<dbReference type="SMART" id="SM00100">
    <property type="entry name" value="cNMP"/>
    <property type="match status" value="1"/>
</dbReference>
<gene>
    <name evidence="3" type="ORF">MNBD_GAMMA01-2125</name>
</gene>
<dbReference type="PANTHER" id="PTHR33121">
    <property type="entry name" value="CYCLIC DI-GMP PHOSPHODIESTERASE PDEF"/>
    <property type="match status" value="1"/>
</dbReference>
<dbReference type="InterPro" id="IPR001633">
    <property type="entry name" value="EAL_dom"/>
</dbReference>
<dbReference type="EMBL" id="UOEW01000259">
    <property type="protein sequence ID" value="VAW40152.1"/>
    <property type="molecule type" value="Genomic_DNA"/>
</dbReference>
<protein>
    <submittedName>
        <fullName evidence="3">Diguanylate cyclase/phosphodiesterase (GGDEF &amp; EAL domains) with PAS/PAC sensor(S)</fullName>
    </submittedName>
</protein>
<dbReference type="AlphaFoldDB" id="A0A3B0VM58"/>
<reference evidence="3" key="1">
    <citation type="submission" date="2018-06" db="EMBL/GenBank/DDBJ databases">
        <authorList>
            <person name="Zhirakovskaya E."/>
        </authorList>
    </citation>
    <scope>NUCLEOTIDE SEQUENCE</scope>
</reference>
<sequence>MKMNSHIIRFKQGESIFKVGDRANCAYIIESGTVGLYPTTLDDDIIATLDKGDFLGEMGIIDGVARSTSAFAKTNLELMVIDREQITKRLQDSDPIIRGIMEVLLRRIRNMLNEDSSENPAGNNVNSESLIVAEGLHKIRFEHELFQALENNKIFNVYQPIVNLKYGYIAGFEALSRWCHPQKGMVSPFEFIALAEESNLILTMGLKVFDSACEQLFHFQEARDKSNLALPPLFMSINVSSIQLSDENFLLEIKHIVQKYQVEPSNIKIEITESLVVDYERVKTWIDDCQQLGFQLSLDDFGTGYSGFQHLLELDFHIIKIDQTFTKAIHTNPKSMIMLEVITDMAKRLNISIVAEGIEDLDSANKLSAIGVDYGQGYYFFKPMTAKELLKIFR</sequence>
<dbReference type="InterPro" id="IPR018490">
    <property type="entry name" value="cNMP-bd_dom_sf"/>
</dbReference>
<dbReference type="PROSITE" id="PS50042">
    <property type="entry name" value="CNMP_BINDING_3"/>
    <property type="match status" value="1"/>
</dbReference>
<feature type="domain" description="EAL" evidence="2">
    <location>
        <begin position="138"/>
        <end position="394"/>
    </location>
</feature>
<dbReference type="PROSITE" id="PS50883">
    <property type="entry name" value="EAL"/>
    <property type="match status" value="1"/>
</dbReference>
<organism evidence="3">
    <name type="scientific">hydrothermal vent metagenome</name>
    <dbReference type="NCBI Taxonomy" id="652676"/>
    <lineage>
        <taxon>unclassified sequences</taxon>
        <taxon>metagenomes</taxon>
        <taxon>ecological metagenomes</taxon>
    </lineage>
</organism>
<dbReference type="GO" id="GO:0071111">
    <property type="term" value="F:cyclic-guanylate-specific phosphodiesterase activity"/>
    <property type="evidence" value="ECO:0007669"/>
    <property type="project" value="InterPro"/>
</dbReference>
<evidence type="ECO:0000259" key="2">
    <source>
        <dbReference type="PROSITE" id="PS50883"/>
    </source>
</evidence>
<proteinExistence type="predicted"/>
<dbReference type="PANTHER" id="PTHR33121:SF71">
    <property type="entry name" value="OXYGEN SENSOR PROTEIN DOSP"/>
    <property type="match status" value="1"/>
</dbReference>
<dbReference type="Gene3D" id="3.20.20.450">
    <property type="entry name" value="EAL domain"/>
    <property type="match status" value="1"/>
</dbReference>
<dbReference type="Pfam" id="PF00027">
    <property type="entry name" value="cNMP_binding"/>
    <property type="match status" value="1"/>
</dbReference>